<evidence type="ECO:0000256" key="1">
    <source>
        <dbReference type="ARBA" id="ARBA00008056"/>
    </source>
</evidence>
<dbReference type="InterPro" id="IPR005123">
    <property type="entry name" value="Oxoglu/Fe-dep_dioxygenase_dom"/>
</dbReference>
<evidence type="ECO:0000256" key="5">
    <source>
        <dbReference type="ARBA" id="ARBA00023004"/>
    </source>
</evidence>
<dbReference type="Gene3D" id="2.60.120.330">
    <property type="entry name" value="B-lactam Antibiotic, Isopenicillin N Synthase, Chain"/>
    <property type="match status" value="1"/>
</dbReference>
<keyword evidence="2 6" id="KW-0479">Metal-binding</keyword>
<dbReference type="SUPFAM" id="SSF51197">
    <property type="entry name" value="Clavaminate synthase-like"/>
    <property type="match status" value="1"/>
</dbReference>
<keyword evidence="4 6" id="KW-0560">Oxidoreductase</keyword>
<keyword evidence="9" id="KW-1185">Reference proteome</keyword>
<organism evidence="8 9">
    <name type="scientific">Flemingia macrophylla</name>
    <dbReference type="NCBI Taxonomy" id="520843"/>
    <lineage>
        <taxon>Eukaryota</taxon>
        <taxon>Viridiplantae</taxon>
        <taxon>Streptophyta</taxon>
        <taxon>Embryophyta</taxon>
        <taxon>Tracheophyta</taxon>
        <taxon>Spermatophyta</taxon>
        <taxon>Magnoliopsida</taxon>
        <taxon>eudicotyledons</taxon>
        <taxon>Gunneridae</taxon>
        <taxon>Pentapetalae</taxon>
        <taxon>rosids</taxon>
        <taxon>fabids</taxon>
        <taxon>Fabales</taxon>
        <taxon>Fabaceae</taxon>
        <taxon>Papilionoideae</taxon>
        <taxon>50 kb inversion clade</taxon>
        <taxon>NPAAA clade</taxon>
        <taxon>indigoferoid/millettioid clade</taxon>
        <taxon>Phaseoleae</taxon>
        <taxon>Flemingia</taxon>
    </lineage>
</organism>
<keyword evidence="5 6" id="KW-0408">Iron</keyword>
<gene>
    <name evidence="8" type="ORF">Fmac_003083</name>
</gene>
<feature type="domain" description="Fe2OG dioxygenase" evidence="7">
    <location>
        <begin position="219"/>
        <end position="319"/>
    </location>
</feature>
<proteinExistence type="inferred from homology"/>
<dbReference type="GO" id="GO:0046872">
    <property type="term" value="F:metal ion binding"/>
    <property type="evidence" value="ECO:0007669"/>
    <property type="project" value="UniProtKB-KW"/>
</dbReference>
<dbReference type="Pfam" id="PF03171">
    <property type="entry name" value="2OG-FeII_Oxy"/>
    <property type="match status" value="1"/>
</dbReference>
<dbReference type="InterPro" id="IPR044861">
    <property type="entry name" value="IPNS-like_FE2OG_OXY"/>
</dbReference>
<dbReference type="PROSITE" id="PS51471">
    <property type="entry name" value="FE2OG_OXY"/>
    <property type="match status" value="1"/>
</dbReference>
<comment type="similarity">
    <text evidence="1 6">Belongs to the iron/ascorbate-dependent oxidoreductase family.</text>
</comment>
<dbReference type="InterPro" id="IPR026992">
    <property type="entry name" value="DIOX_N"/>
</dbReference>
<dbReference type="Proteomes" id="UP001603857">
    <property type="component" value="Unassembled WGS sequence"/>
</dbReference>
<keyword evidence="3" id="KW-0847">Vitamin C</keyword>
<dbReference type="Pfam" id="PF14226">
    <property type="entry name" value="DIOX_N"/>
    <property type="match status" value="1"/>
</dbReference>
<evidence type="ECO:0000256" key="3">
    <source>
        <dbReference type="ARBA" id="ARBA00022896"/>
    </source>
</evidence>
<dbReference type="FunFam" id="2.60.120.330:FF:000001">
    <property type="entry name" value="Protein SRG1"/>
    <property type="match status" value="1"/>
</dbReference>
<sequence>MNCLKVKKQKTTQSIMDPEAMKNLGSSLPVPSVQELAKQGITNVPERYVRPDQDPSFFHDTTSLPQIPVVDLNKLLSDDAAELEKLDHACKQWGFFQLINHGVNPSLVECMKKSVQELFNLPLEKKKELWQKAGDMEGFGQMFVVSDEHKLEWADLFYIVTLPSYVRHPQMFPSIPQIFRDNLEKYSLELKKLSVTVFEFMTKALKIQPSELLDFFEEGGQAMRMNYYPPCSQPEKVIGLNPHSDAGALTILLQVNEMEGLQIRKDGMWIPIKPLSNAFVINVGDILEIMTNGIYRSIEHRATVNSQKERISIAAFHSPRMNTVIGPAQSIITPETPAMFNSISVVDFYKGYFSRELQGKSYIDVMRIENGSQ</sequence>
<dbReference type="InterPro" id="IPR027443">
    <property type="entry name" value="IPNS-like_sf"/>
</dbReference>
<dbReference type="PANTHER" id="PTHR47991">
    <property type="entry name" value="OXOGLUTARATE/IRON-DEPENDENT DIOXYGENASE"/>
    <property type="match status" value="1"/>
</dbReference>
<dbReference type="InterPro" id="IPR050295">
    <property type="entry name" value="Plant_2OG-oxidoreductases"/>
</dbReference>
<comment type="caution">
    <text evidence="8">The sequence shown here is derived from an EMBL/GenBank/DDBJ whole genome shotgun (WGS) entry which is preliminary data.</text>
</comment>
<dbReference type="GO" id="GO:0016491">
    <property type="term" value="F:oxidoreductase activity"/>
    <property type="evidence" value="ECO:0007669"/>
    <property type="project" value="UniProtKB-KW"/>
</dbReference>
<dbReference type="AlphaFoldDB" id="A0ABD1NNL3"/>
<protein>
    <recommendedName>
        <fullName evidence="7">Fe2OG dioxygenase domain-containing protein</fullName>
    </recommendedName>
</protein>
<evidence type="ECO:0000259" key="7">
    <source>
        <dbReference type="PROSITE" id="PS51471"/>
    </source>
</evidence>
<evidence type="ECO:0000256" key="4">
    <source>
        <dbReference type="ARBA" id="ARBA00023002"/>
    </source>
</evidence>
<evidence type="ECO:0000313" key="9">
    <source>
        <dbReference type="Proteomes" id="UP001603857"/>
    </source>
</evidence>
<reference evidence="8 9" key="1">
    <citation type="submission" date="2024-08" db="EMBL/GenBank/DDBJ databases">
        <title>Insights into the chromosomal genome structure of Flemingia macrophylla.</title>
        <authorList>
            <person name="Ding Y."/>
            <person name="Zhao Y."/>
            <person name="Bi W."/>
            <person name="Wu M."/>
            <person name="Zhao G."/>
            <person name="Gong Y."/>
            <person name="Li W."/>
            <person name="Zhang P."/>
        </authorList>
    </citation>
    <scope>NUCLEOTIDE SEQUENCE [LARGE SCALE GENOMIC DNA]</scope>
    <source>
        <strain evidence="8">DYQJB</strain>
        <tissue evidence="8">Leaf</tissue>
    </source>
</reference>
<accession>A0ABD1NNL3</accession>
<evidence type="ECO:0000256" key="6">
    <source>
        <dbReference type="RuleBase" id="RU003682"/>
    </source>
</evidence>
<dbReference type="EMBL" id="JBGMDY010000001">
    <property type="protein sequence ID" value="KAL2349083.1"/>
    <property type="molecule type" value="Genomic_DNA"/>
</dbReference>
<evidence type="ECO:0000313" key="8">
    <source>
        <dbReference type="EMBL" id="KAL2349083.1"/>
    </source>
</evidence>
<name>A0ABD1NNL3_9FABA</name>
<evidence type="ECO:0000256" key="2">
    <source>
        <dbReference type="ARBA" id="ARBA00022723"/>
    </source>
</evidence>
<dbReference type="GO" id="GO:0031418">
    <property type="term" value="F:L-ascorbic acid binding"/>
    <property type="evidence" value="ECO:0007669"/>
    <property type="project" value="UniProtKB-KW"/>
</dbReference>